<keyword evidence="2" id="KW-1185">Reference proteome</keyword>
<evidence type="ECO:0000313" key="1">
    <source>
        <dbReference type="EMBL" id="MDN3612079.1"/>
    </source>
</evidence>
<evidence type="ECO:0000313" key="2">
    <source>
        <dbReference type="Proteomes" id="UP001238540"/>
    </source>
</evidence>
<reference evidence="2" key="1">
    <citation type="journal article" date="2019" name="Int. J. Syst. Evol. Microbiol.">
        <title>The Global Catalogue of Microorganisms (GCM) 10K type strain sequencing project: providing services to taxonomists for standard genome sequencing and annotation.</title>
        <authorList>
            <consortium name="The Broad Institute Genomics Platform"/>
            <consortium name="The Broad Institute Genome Sequencing Center for Infectious Disease"/>
            <person name="Wu L."/>
            <person name="Ma J."/>
        </authorList>
    </citation>
    <scope>NUCLEOTIDE SEQUENCE [LARGE SCALE GENOMIC DNA]</scope>
    <source>
        <strain evidence="2">CECT 7398</strain>
    </source>
</reference>
<name>A0ABT8C0D7_9VIBR</name>
<dbReference type="Proteomes" id="UP001238540">
    <property type="component" value="Unassembled WGS sequence"/>
</dbReference>
<organism evidence="1 2">
    <name type="scientific">Vibrio ostreicida</name>
    <dbReference type="NCBI Taxonomy" id="526588"/>
    <lineage>
        <taxon>Bacteria</taxon>
        <taxon>Pseudomonadati</taxon>
        <taxon>Pseudomonadota</taxon>
        <taxon>Gammaproteobacteria</taxon>
        <taxon>Vibrionales</taxon>
        <taxon>Vibrionaceae</taxon>
        <taxon>Vibrio</taxon>
    </lineage>
</organism>
<accession>A0ABT8C0D7</accession>
<proteinExistence type="predicted"/>
<dbReference type="EMBL" id="JAUFQC010000027">
    <property type="protein sequence ID" value="MDN3612079.1"/>
    <property type="molecule type" value="Genomic_DNA"/>
</dbReference>
<dbReference type="RefSeq" id="WP_290313341.1">
    <property type="nucleotide sequence ID" value="NZ_JAUFQC010000027.1"/>
</dbReference>
<sequence>MLAITASIPFWLWPQPRLASVEPHQRYQQQPIVMETPAKVSVVDSDAIAPNHDENNEEMAAFLVSSKGRDLIQAIEALWIACRRQSNCEQVLVGLRTKVSEARYTLIAQYPQLKAQWQEVLGDLSLNEHTPLNDKVAQVKRQANEIWGELAEVIFSDQFALYEFSIESQSLQKSESEDYLQDYQDLLNQWQGSATSLALNHSEALYEKGVSLIPKQYTDHQHRQIKQQLAQRYLTEEQTRSITEREQQVERQHAKVSDYQTQLSALNAFLDQQRATMGASMPESEWQAYRQQQVSNFRIHFYTDD</sequence>
<comment type="caution">
    <text evidence="1">The sequence shown here is derived from an EMBL/GenBank/DDBJ whole genome shotgun (WGS) entry which is preliminary data.</text>
</comment>
<gene>
    <name evidence="1" type="ORF">QWZ16_21020</name>
</gene>
<protein>
    <submittedName>
        <fullName evidence="1">Chromosome segregation ATPase</fullName>
    </submittedName>
</protein>